<dbReference type="Proteomes" id="UP000193986">
    <property type="component" value="Unassembled WGS sequence"/>
</dbReference>
<dbReference type="AlphaFoldDB" id="A0A1Y2BFZ9"/>
<name>A0A1Y2BFZ9_9TREE</name>
<feature type="compositionally biased region" description="Basic and acidic residues" evidence="1">
    <location>
        <begin position="127"/>
        <end position="140"/>
    </location>
</feature>
<accession>A0A1Y2BFZ9</accession>
<feature type="region of interest" description="Disordered" evidence="1">
    <location>
        <begin position="34"/>
        <end position="66"/>
    </location>
</feature>
<organism evidence="2 3">
    <name type="scientific">Naematelia encephala</name>
    <dbReference type="NCBI Taxonomy" id="71784"/>
    <lineage>
        <taxon>Eukaryota</taxon>
        <taxon>Fungi</taxon>
        <taxon>Dikarya</taxon>
        <taxon>Basidiomycota</taxon>
        <taxon>Agaricomycotina</taxon>
        <taxon>Tremellomycetes</taxon>
        <taxon>Tremellales</taxon>
        <taxon>Naemateliaceae</taxon>
        <taxon>Naematelia</taxon>
    </lineage>
</organism>
<evidence type="ECO:0000313" key="2">
    <source>
        <dbReference type="EMBL" id="ORY33751.1"/>
    </source>
</evidence>
<gene>
    <name evidence="2" type="ORF">BCR39DRAFT_556978</name>
</gene>
<feature type="compositionally biased region" description="Basic and acidic residues" evidence="1">
    <location>
        <begin position="34"/>
        <end position="65"/>
    </location>
</feature>
<protein>
    <submittedName>
        <fullName evidence="2">Uncharacterized protein</fullName>
    </submittedName>
</protein>
<dbReference type="EMBL" id="MCFC01000005">
    <property type="protein sequence ID" value="ORY33751.1"/>
    <property type="molecule type" value="Genomic_DNA"/>
</dbReference>
<sequence>MDKYPKEIIIEILLAKLDSSKTFDWHDLSQRLAPKEQSHTDMKRKNRSRKGDSNSKKQKETHLDSRWTGTQLHDMYHYEIIPALRAGRVPWVNISPEPSTPSTAPPTTPQTDSMKRQISDVDDDENLPEKDQGKAIEGDSHSGLLEMPVLKKTKSSRASTKTTRRRRMASTSESEEL</sequence>
<dbReference type="InParanoid" id="A0A1Y2BFZ9"/>
<reference evidence="2 3" key="1">
    <citation type="submission" date="2016-07" db="EMBL/GenBank/DDBJ databases">
        <title>Pervasive Adenine N6-methylation of Active Genes in Fungi.</title>
        <authorList>
            <consortium name="DOE Joint Genome Institute"/>
            <person name="Mondo S.J."/>
            <person name="Dannebaum R.O."/>
            <person name="Kuo R.C."/>
            <person name="Labutti K."/>
            <person name="Haridas S."/>
            <person name="Kuo A."/>
            <person name="Salamov A."/>
            <person name="Ahrendt S.R."/>
            <person name="Lipzen A."/>
            <person name="Sullivan W."/>
            <person name="Andreopoulos W.B."/>
            <person name="Clum A."/>
            <person name="Lindquist E."/>
            <person name="Daum C."/>
            <person name="Ramamoorthy G.K."/>
            <person name="Gryganskyi A."/>
            <person name="Culley D."/>
            <person name="Magnuson J.K."/>
            <person name="James T.Y."/>
            <person name="O'Malley M.A."/>
            <person name="Stajich J.E."/>
            <person name="Spatafora J.W."/>
            <person name="Visel A."/>
            <person name="Grigoriev I.V."/>
        </authorList>
    </citation>
    <scope>NUCLEOTIDE SEQUENCE [LARGE SCALE GENOMIC DNA]</scope>
    <source>
        <strain evidence="2 3">68-887.2</strain>
    </source>
</reference>
<evidence type="ECO:0000256" key="1">
    <source>
        <dbReference type="SAM" id="MobiDB-lite"/>
    </source>
</evidence>
<feature type="region of interest" description="Disordered" evidence="1">
    <location>
        <begin position="91"/>
        <end position="177"/>
    </location>
</feature>
<keyword evidence="3" id="KW-1185">Reference proteome</keyword>
<evidence type="ECO:0000313" key="3">
    <source>
        <dbReference type="Proteomes" id="UP000193986"/>
    </source>
</evidence>
<comment type="caution">
    <text evidence="2">The sequence shown here is derived from an EMBL/GenBank/DDBJ whole genome shotgun (WGS) entry which is preliminary data.</text>
</comment>
<proteinExistence type="predicted"/>
<dbReference type="OrthoDB" id="2576470at2759"/>